<dbReference type="EMBL" id="BSTJ01000011">
    <property type="protein sequence ID" value="GLY79402.1"/>
    <property type="molecule type" value="Genomic_DNA"/>
</dbReference>
<keyword evidence="2" id="KW-0472">Membrane</keyword>
<organism evidence="4 5">
    <name type="scientific">Actinoallomurus iriomotensis</name>
    <dbReference type="NCBI Taxonomy" id="478107"/>
    <lineage>
        <taxon>Bacteria</taxon>
        <taxon>Bacillati</taxon>
        <taxon>Actinomycetota</taxon>
        <taxon>Actinomycetes</taxon>
        <taxon>Streptosporangiales</taxon>
        <taxon>Thermomonosporaceae</taxon>
        <taxon>Actinoallomurus</taxon>
    </lineage>
</organism>
<proteinExistence type="predicted"/>
<accession>A0A9W6VUB9</accession>
<evidence type="ECO:0000313" key="5">
    <source>
        <dbReference type="Proteomes" id="UP001165135"/>
    </source>
</evidence>
<evidence type="ECO:0000256" key="2">
    <source>
        <dbReference type="SAM" id="Phobius"/>
    </source>
</evidence>
<reference evidence="4" key="1">
    <citation type="submission" date="2023-03" db="EMBL/GenBank/DDBJ databases">
        <title>Actinoallomurus iriomotensis NBRC 103681.</title>
        <authorList>
            <person name="Ichikawa N."/>
            <person name="Sato H."/>
            <person name="Tonouchi N."/>
        </authorList>
    </citation>
    <scope>NUCLEOTIDE SEQUENCE</scope>
    <source>
        <strain evidence="4">NBRC 103681</strain>
    </source>
</reference>
<feature type="transmembrane region" description="Helical" evidence="2">
    <location>
        <begin position="242"/>
        <end position="265"/>
    </location>
</feature>
<feature type="region of interest" description="Disordered" evidence="1">
    <location>
        <begin position="531"/>
        <end position="659"/>
    </location>
</feature>
<feature type="region of interest" description="Disordered" evidence="1">
    <location>
        <begin position="450"/>
        <end position="511"/>
    </location>
</feature>
<feature type="compositionally biased region" description="Low complexity" evidence="1">
    <location>
        <begin position="558"/>
        <end position="569"/>
    </location>
</feature>
<dbReference type="InterPro" id="IPR057746">
    <property type="entry name" value="CpnT-like_N"/>
</dbReference>
<gene>
    <name evidence="4" type="ORF">Airi01_076690</name>
</gene>
<feature type="compositionally biased region" description="Basic and acidic residues" evidence="1">
    <location>
        <begin position="637"/>
        <end position="649"/>
    </location>
</feature>
<evidence type="ECO:0000256" key="1">
    <source>
        <dbReference type="SAM" id="MobiDB-lite"/>
    </source>
</evidence>
<keyword evidence="2" id="KW-1133">Transmembrane helix</keyword>
<sequence length="1039" mass="109872">MTASTGFDVAPELWVRAGRGVDETSSRLADGVDAFCRAVGGQPFGSDDLGRGLFEGFVRRRDGLLKDLPAAVNLLRGMGAGLVDAGGRYITADGTIVDELGGRPGAVPSPGLPPGTGVYRPQPVPDGSPSTISPPDIWLRAAWFFETAGLGFAWPDGDVGGVGALRDAATTMAAVVDEVACLVADHSCRVSGSGSGAATDAFDKAARVVHGEGGLLADLKQRCEELAAYCLKGIDAIVKAQWHFVASAVFVVGLMVAVSMLGPLVETGLIAALELIRREGEALRIILRLLVKAVFEAAVGAVFSGGLDVIDQLFRTGHIEWGELGGALGQGLMVGGLMGGAKAGLPVLLRRGPALTRLANAMESPGFVGIVSRFAVGLGVGTGAVAATSKMSGHGWDWEHAFETGFGMALIGAGGETLTHVRDVFRLAGQPPSPVQGDHFMSDAVADGTDAVADGRTPQPPPTAAAEHGRNSPDRTSRSTPAETHTQPPGTNPANPGHAVDPGEGTVHGQRIATGGDLESVHANGDAAIAPDIDGIQGRAPAPPASATGAQPQPRLDAPPADGPAAGPATSALSSVHTDLTDSPPPPGRRGIADIINFKPSGLPDSQSLTTGRPETGQSDVVAALPGHGLTEAADVGGRHQPLDQRHGSAEPPAPPEVVGDWREQAERDFSWIRKVDPDIRRLLDELDAMTPETRERWRHSENAQEVLDLIPEDVRNKPQNRVLVDEAVAAGAFLLAHVDAIYGRADSPRVHGGTHLPESVYLYHNGDHARQVARDSLRYINAIRRLAPTIHPYSDVKVIDSMLSGFGHDIVQAHGRGPDERMAAAVTAAVLEHLMPQTYTEARGDYAVNSVKATRYNEQTKAQDVDPGRGDAPGQIATSVGDIWLNDPASGEAGARLAVEEMAKYERLGPEFMRRLRQVGLDPDTATPMELLNAIESDPVLRSVYVDHTKGQVWFYIYQRPTDVIVHAEFPGRMDNIVVHKILVPMLEDGQITVPEYYILLREYGQGRVTINDFTDRVQEYRVNGLDLYISEPSPPSG</sequence>
<comment type="caution">
    <text evidence="4">The sequence shown here is derived from an EMBL/GenBank/DDBJ whole genome shotgun (WGS) entry which is preliminary data.</text>
</comment>
<feature type="transmembrane region" description="Helical" evidence="2">
    <location>
        <begin position="285"/>
        <end position="307"/>
    </location>
</feature>
<feature type="compositionally biased region" description="Basic and acidic residues" evidence="1">
    <location>
        <begin position="467"/>
        <end position="477"/>
    </location>
</feature>
<evidence type="ECO:0000259" key="3">
    <source>
        <dbReference type="Pfam" id="PF25547"/>
    </source>
</evidence>
<dbReference type="Pfam" id="PF25547">
    <property type="entry name" value="WXG100_2"/>
    <property type="match status" value="1"/>
</dbReference>
<name>A0A9W6VUB9_9ACTN</name>
<dbReference type="AlphaFoldDB" id="A0A9W6VUB9"/>
<feature type="domain" description="Outer membrane channel protein CpnT-like N-terminal" evidence="3">
    <location>
        <begin position="137"/>
        <end position="265"/>
    </location>
</feature>
<feature type="transmembrane region" description="Helical" evidence="2">
    <location>
        <begin position="327"/>
        <end position="349"/>
    </location>
</feature>
<keyword evidence="2" id="KW-0812">Transmembrane</keyword>
<feature type="compositionally biased region" description="Polar residues" evidence="1">
    <location>
        <begin position="604"/>
        <end position="619"/>
    </location>
</feature>
<dbReference type="RefSeq" id="WP_285630786.1">
    <property type="nucleotide sequence ID" value="NZ_BSTJ01000011.1"/>
</dbReference>
<dbReference type="Proteomes" id="UP001165135">
    <property type="component" value="Unassembled WGS sequence"/>
</dbReference>
<protein>
    <recommendedName>
        <fullName evidence="3">Outer membrane channel protein CpnT-like N-terminal domain-containing protein</fullName>
    </recommendedName>
</protein>
<feature type="compositionally biased region" description="Polar residues" evidence="1">
    <location>
        <begin position="478"/>
        <end position="494"/>
    </location>
</feature>
<evidence type="ECO:0000313" key="4">
    <source>
        <dbReference type="EMBL" id="GLY79402.1"/>
    </source>
</evidence>